<keyword evidence="10" id="KW-1185">Reference proteome</keyword>
<feature type="transmembrane region" description="Helical" evidence="8">
    <location>
        <begin position="322"/>
        <end position="340"/>
    </location>
</feature>
<feature type="transmembrane region" description="Helical" evidence="8">
    <location>
        <begin position="475"/>
        <end position="495"/>
    </location>
</feature>
<dbReference type="EMBL" id="FNIV01000010">
    <property type="protein sequence ID" value="SDO68701.1"/>
    <property type="molecule type" value="Genomic_DNA"/>
</dbReference>
<feature type="transmembrane region" description="Helical" evidence="8">
    <location>
        <begin position="450"/>
        <end position="469"/>
    </location>
</feature>
<dbReference type="NCBIfam" id="TIGR00842">
    <property type="entry name" value="bcct"/>
    <property type="match status" value="1"/>
</dbReference>
<keyword evidence="4" id="KW-1003">Cell membrane</keyword>
<feature type="transmembrane region" description="Helical" evidence="8">
    <location>
        <begin position="189"/>
        <end position="214"/>
    </location>
</feature>
<dbReference type="PANTHER" id="PTHR30047">
    <property type="entry name" value="HIGH-AFFINITY CHOLINE TRANSPORT PROTEIN-RELATED"/>
    <property type="match status" value="1"/>
</dbReference>
<dbReference type="GO" id="GO:0005886">
    <property type="term" value="C:plasma membrane"/>
    <property type="evidence" value="ECO:0007669"/>
    <property type="project" value="UniProtKB-SubCell"/>
</dbReference>
<feature type="transmembrane region" description="Helical" evidence="8">
    <location>
        <begin position="395"/>
        <end position="422"/>
    </location>
</feature>
<reference evidence="10" key="1">
    <citation type="submission" date="2016-10" db="EMBL/GenBank/DDBJ databases">
        <authorList>
            <person name="Varghese N."/>
            <person name="Submissions S."/>
        </authorList>
    </citation>
    <scope>NUCLEOTIDE SEQUENCE [LARGE SCALE GENOMIC DNA]</scope>
    <source>
        <strain evidence="10">CGMCC 1.6444</strain>
    </source>
</reference>
<dbReference type="OrthoDB" id="9775735at2"/>
<sequence length="539" mass="58104">MLTWLQRRLGLQTIPGVFFTSAGIAMLFVAIAIPFDAAVAESFGLLTGWVAGHLGWFYILAVSALLIFLLALAVSRYGNIRLGADDSRPDYSNLTWFTMLFAAGIGTILMFWGVAEPISHFAAPPFDGVTPGSEQAASDAMTIALYHFGLHTWTIFAMPGLAIGYFAYRHRLPMRISSLFYPILGERAFGPWGWAIDVIAVLGTLFGVATSLGLGTLQLNSGLGYLFGVPSSALVQLALITVITGIAATSVALGLDKGVRRLSQVNIVLAMLLLGFVLLVGPTVFIAEGMVQSVGAYLGTLPWLAFWTETFRESDWQRQWTLFYWAWTISWAPYVGIFIARISRGRTIREFVGGVLFAPTAFTLVWFGIFGLSAIQAEMSGQAALAAQVQQDPSVAIFAFLEGLPLTSVASALSVAIIVIFFTTSSDSASLVIDMLTRRDDQPSLVRQRIFWAAAQGGIAATLLLAGGLDALQNVITALGLPFCILLAFMAIALFRTLRADYRGYGVDDLVQGRALPEVEGTAATTQETADVPETIARH</sequence>
<keyword evidence="3" id="KW-0813">Transport</keyword>
<evidence type="ECO:0000256" key="3">
    <source>
        <dbReference type="ARBA" id="ARBA00022448"/>
    </source>
</evidence>
<evidence type="ECO:0000313" key="10">
    <source>
        <dbReference type="Proteomes" id="UP000199075"/>
    </source>
</evidence>
<dbReference type="PANTHER" id="PTHR30047:SF7">
    <property type="entry name" value="HIGH-AFFINITY CHOLINE TRANSPORT PROTEIN"/>
    <property type="match status" value="1"/>
</dbReference>
<comment type="subcellular location">
    <subcellularLocation>
        <location evidence="1">Cell membrane</location>
        <topology evidence="1">Multi-pass membrane protein</topology>
    </subcellularLocation>
</comment>
<dbReference type="AlphaFoldDB" id="A0A1H0LL33"/>
<keyword evidence="5 8" id="KW-0812">Transmembrane</keyword>
<name>A0A1H0LL33_9GAMM</name>
<evidence type="ECO:0000256" key="6">
    <source>
        <dbReference type="ARBA" id="ARBA00022989"/>
    </source>
</evidence>
<feature type="transmembrane region" description="Helical" evidence="8">
    <location>
        <begin position="148"/>
        <end position="168"/>
    </location>
</feature>
<feature type="transmembrane region" description="Helical" evidence="8">
    <location>
        <begin position="352"/>
        <end position="375"/>
    </location>
</feature>
<feature type="transmembrane region" description="Helical" evidence="8">
    <location>
        <begin position="12"/>
        <end position="35"/>
    </location>
</feature>
<accession>A0A1H0LL33</accession>
<dbReference type="Pfam" id="PF02028">
    <property type="entry name" value="BCCT"/>
    <property type="match status" value="1"/>
</dbReference>
<feature type="transmembrane region" description="Helical" evidence="8">
    <location>
        <begin position="234"/>
        <end position="255"/>
    </location>
</feature>
<evidence type="ECO:0000256" key="8">
    <source>
        <dbReference type="SAM" id="Phobius"/>
    </source>
</evidence>
<proteinExistence type="inferred from homology"/>
<dbReference type="InterPro" id="IPR000060">
    <property type="entry name" value="BCCT_transptr"/>
</dbReference>
<dbReference type="STRING" id="419597.SAMN04487957_1107"/>
<comment type="similarity">
    <text evidence="2">Belongs to the BCCT transporter (TC 2.A.15) family.</text>
</comment>
<evidence type="ECO:0000256" key="1">
    <source>
        <dbReference type="ARBA" id="ARBA00004651"/>
    </source>
</evidence>
<feature type="transmembrane region" description="Helical" evidence="8">
    <location>
        <begin position="94"/>
        <end position="115"/>
    </location>
</feature>
<evidence type="ECO:0000313" key="9">
    <source>
        <dbReference type="EMBL" id="SDO68701.1"/>
    </source>
</evidence>
<dbReference type="Proteomes" id="UP000199075">
    <property type="component" value="Unassembled WGS sequence"/>
</dbReference>
<protein>
    <submittedName>
        <fullName evidence="9">Choline/glycine/proline betaine transport protein</fullName>
    </submittedName>
</protein>
<evidence type="ECO:0000256" key="2">
    <source>
        <dbReference type="ARBA" id="ARBA00005658"/>
    </source>
</evidence>
<dbReference type="RefSeq" id="WP_089680404.1">
    <property type="nucleotide sequence ID" value="NZ_FNIV01000010.1"/>
</dbReference>
<evidence type="ECO:0000256" key="7">
    <source>
        <dbReference type="ARBA" id="ARBA00023136"/>
    </source>
</evidence>
<evidence type="ECO:0000256" key="5">
    <source>
        <dbReference type="ARBA" id="ARBA00022692"/>
    </source>
</evidence>
<evidence type="ECO:0000256" key="4">
    <source>
        <dbReference type="ARBA" id="ARBA00022475"/>
    </source>
</evidence>
<keyword evidence="6 8" id="KW-1133">Transmembrane helix</keyword>
<feature type="transmembrane region" description="Helical" evidence="8">
    <location>
        <begin position="267"/>
        <end position="287"/>
    </location>
</feature>
<dbReference type="GO" id="GO:0022857">
    <property type="term" value="F:transmembrane transporter activity"/>
    <property type="evidence" value="ECO:0007669"/>
    <property type="project" value="InterPro"/>
</dbReference>
<feature type="transmembrane region" description="Helical" evidence="8">
    <location>
        <begin position="55"/>
        <end position="74"/>
    </location>
</feature>
<gene>
    <name evidence="9" type="ORF">SAMN04487957_1107</name>
</gene>
<organism evidence="9 10">
    <name type="scientific">Halomonas shengliensis</name>
    <dbReference type="NCBI Taxonomy" id="419597"/>
    <lineage>
        <taxon>Bacteria</taxon>
        <taxon>Pseudomonadati</taxon>
        <taxon>Pseudomonadota</taxon>
        <taxon>Gammaproteobacteria</taxon>
        <taxon>Oceanospirillales</taxon>
        <taxon>Halomonadaceae</taxon>
        <taxon>Halomonas</taxon>
    </lineage>
</organism>
<keyword evidence="7 8" id="KW-0472">Membrane</keyword>